<evidence type="ECO:0000256" key="7">
    <source>
        <dbReference type="SAM" id="Phobius"/>
    </source>
</evidence>
<keyword evidence="2" id="KW-0813">Transport</keyword>
<name>A0ABU6VNP1_9FABA</name>
<evidence type="ECO:0000259" key="8">
    <source>
        <dbReference type="Pfam" id="PF01490"/>
    </source>
</evidence>
<evidence type="ECO:0000256" key="3">
    <source>
        <dbReference type="ARBA" id="ARBA00022692"/>
    </source>
</evidence>
<reference evidence="9 10" key="1">
    <citation type="journal article" date="2023" name="Plants (Basel)">
        <title>Bridging the Gap: Combining Genomics and Transcriptomics Approaches to Understand Stylosanthes scabra, an Orphan Legume from the Brazilian Caatinga.</title>
        <authorList>
            <person name="Ferreira-Neto J.R.C."/>
            <person name="da Silva M.D."/>
            <person name="Binneck E."/>
            <person name="de Melo N.F."/>
            <person name="da Silva R.H."/>
            <person name="de Melo A.L.T.M."/>
            <person name="Pandolfi V."/>
            <person name="Bustamante F.O."/>
            <person name="Brasileiro-Vidal A.C."/>
            <person name="Benko-Iseppon A.M."/>
        </authorList>
    </citation>
    <scope>NUCLEOTIDE SEQUENCE [LARGE SCALE GENOMIC DNA]</scope>
    <source>
        <tissue evidence="9">Leaves</tissue>
    </source>
</reference>
<feature type="transmembrane region" description="Helical" evidence="7">
    <location>
        <begin position="187"/>
        <end position="209"/>
    </location>
</feature>
<keyword evidence="6 7" id="KW-0472">Membrane</keyword>
<feature type="transmembrane region" description="Helical" evidence="7">
    <location>
        <begin position="122"/>
        <end position="145"/>
    </location>
</feature>
<feature type="domain" description="Amino acid transporter transmembrane" evidence="8">
    <location>
        <begin position="49"/>
        <end position="419"/>
    </location>
</feature>
<feature type="transmembrane region" description="Helical" evidence="7">
    <location>
        <begin position="157"/>
        <end position="180"/>
    </location>
</feature>
<evidence type="ECO:0000256" key="2">
    <source>
        <dbReference type="ARBA" id="ARBA00022448"/>
    </source>
</evidence>
<feature type="transmembrane region" description="Helical" evidence="7">
    <location>
        <begin position="262"/>
        <end position="286"/>
    </location>
</feature>
<dbReference type="Pfam" id="PF01490">
    <property type="entry name" value="Aa_trans"/>
    <property type="match status" value="1"/>
</dbReference>
<evidence type="ECO:0000313" key="9">
    <source>
        <dbReference type="EMBL" id="MED6175230.1"/>
    </source>
</evidence>
<keyword evidence="10" id="KW-1185">Reference proteome</keyword>
<evidence type="ECO:0000256" key="4">
    <source>
        <dbReference type="ARBA" id="ARBA00022970"/>
    </source>
</evidence>
<feature type="transmembrane region" description="Helical" evidence="7">
    <location>
        <begin position="229"/>
        <end position="250"/>
    </location>
</feature>
<organism evidence="9 10">
    <name type="scientific">Stylosanthes scabra</name>
    <dbReference type="NCBI Taxonomy" id="79078"/>
    <lineage>
        <taxon>Eukaryota</taxon>
        <taxon>Viridiplantae</taxon>
        <taxon>Streptophyta</taxon>
        <taxon>Embryophyta</taxon>
        <taxon>Tracheophyta</taxon>
        <taxon>Spermatophyta</taxon>
        <taxon>Magnoliopsida</taxon>
        <taxon>eudicotyledons</taxon>
        <taxon>Gunneridae</taxon>
        <taxon>Pentapetalae</taxon>
        <taxon>rosids</taxon>
        <taxon>fabids</taxon>
        <taxon>Fabales</taxon>
        <taxon>Fabaceae</taxon>
        <taxon>Papilionoideae</taxon>
        <taxon>50 kb inversion clade</taxon>
        <taxon>dalbergioids sensu lato</taxon>
        <taxon>Dalbergieae</taxon>
        <taxon>Pterocarpus clade</taxon>
        <taxon>Stylosanthes</taxon>
    </lineage>
</organism>
<accession>A0ABU6VNP1</accession>
<dbReference type="Proteomes" id="UP001341840">
    <property type="component" value="Unassembled WGS sequence"/>
</dbReference>
<keyword evidence="5 7" id="KW-1133">Transmembrane helix</keyword>
<proteinExistence type="predicted"/>
<feature type="transmembrane region" description="Helical" evidence="7">
    <location>
        <begin position="405"/>
        <end position="427"/>
    </location>
</feature>
<evidence type="ECO:0000256" key="5">
    <source>
        <dbReference type="ARBA" id="ARBA00022989"/>
    </source>
</evidence>
<dbReference type="EMBL" id="JASCZI010152037">
    <property type="protein sequence ID" value="MED6175230.1"/>
    <property type="molecule type" value="Genomic_DNA"/>
</dbReference>
<comment type="caution">
    <text evidence="9">The sequence shown here is derived from an EMBL/GenBank/DDBJ whole genome shotgun (WGS) entry which is preliminary data.</text>
</comment>
<feature type="transmembrane region" description="Helical" evidence="7">
    <location>
        <begin position="79"/>
        <end position="102"/>
    </location>
</feature>
<keyword evidence="3 7" id="KW-0812">Transmembrane</keyword>
<dbReference type="PANTHER" id="PTHR22950">
    <property type="entry name" value="AMINO ACID TRANSPORTER"/>
    <property type="match status" value="1"/>
</dbReference>
<dbReference type="PANTHER" id="PTHR22950:SF705">
    <property type="entry name" value="AMINO ACID TRANSPORTER AVT1I-LIKE"/>
    <property type="match status" value="1"/>
</dbReference>
<feature type="transmembrane region" description="Helical" evidence="7">
    <location>
        <begin position="372"/>
        <end position="393"/>
    </location>
</feature>
<gene>
    <name evidence="9" type="ORF">PIB30_076477</name>
</gene>
<evidence type="ECO:0000313" key="10">
    <source>
        <dbReference type="Proteomes" id="UP001341840"/>
    </source>
</evidence>
<feature type="transmembrane region" description="Helical" evidence="7">
    <location>
        <begin position="306"/>
        <end position="322"/>
    </location>
</feature>
<keyword evidence="4" id="KW-0029">Amino-acid transport</keyword>
<sequence length="512" mass="55430">MSTKVIENSSSSSSLSVPLLSDEQGYAKEENSNLIAVSHSLLTTTANVSLSRTCFNVLNAIAGVGMLSVPYALASGGWLRITLLFAVAMVAFYSSILIKRCLDYNPNIRTYPDIGEQAFGKFGRIIVSVSMYLELYLCSTTLLIIEGDHLNDLFPNFGLGIISGKQLFVVLVAIIILPTVLLDDMSFLSYVSASGIFASLVIILSVLWVATIDGVGFHEKRDLLNWNGIPTAVSLYAVCYGGLPVFPTLYTSMANKQHFSKVLLVSFMLATIGNASIAIIGYLMFGPNTKSQVTLNLPIDEISSKIAVYTTVVNPITKYALFTTPITNALKDLLPTKYKNRRVFHMLISTLMLISNVIITLTVPLFGDVMSLIGAFLIVTSCILLPCLCYLKISGNYCKLGFETIAIAVIIVGAAAVGISGTCASLIDIPHLQQHNLLQAHPWSISISVPSSFAPALLRLTLAGEAFLLTLHQCFVDASAMMLLCRWNCYRDSEIVETPTRLSDAIASSAIT</sequence>
<comment type="subcellular location">
    <subcellularLocation>
        <location evidence="1">Membrane</location>
        <topology evidence="1">Multi-pass membrane protein</topology>
    </subcellularLocation>
</comment>
<dbReference type="InterPro" id="IPR013057">
    <property type="entry name" value="AA_transpt_TM"/>
</dbReference>
<feature type="transmembrane region" description="Helical" evidence="7">
    <location>
        <begin position="343"/>
        <end position="366"/>
    </location>
</feature>
<protein>
    <recommendedName>
        <fullName evidence="8">Amino acid transporter transmembrane domain-containing protein</fullName>
    </recommendedName>
</protein>
<evidence type="ECO:0000256" key="1">
    <source>
        <dbReference type="ARBA" id="ARBA00004141"/>
    </source>
</evidence>
<feature type="transmembrane region" description="Helical" evidence="7">
    <location>
        <begin position="54"/>
        <end position="73"/>
    </location>
</feature>
<evidence type="ECO:0000256" key="6">
    <source>
        <dbReference type="ARBA" id="ARBA00023136"/>
    </source>
</evidence>